<proteinExistence type="inferred from homology"/>
<dbReference type="AlphaFoldDB" id="A0A8J2Y8V1"/>
<gene>
    <name evidence="2" type="ORF">GCM10011312_10810</name>
</gene>
<reference evidence="2" key="2">
    <citation type="submission" date="2020-09" db="EMBL/GenBank/DDBJ databases">
        <authorList>
            <person name="Sun Q."/>
            <person name="Zhou Y."/>
        </authorList>
    </citation>
    <scope>NUCLEOTIDE SEQUENCE</scope>
    <source>
        <strain evidence="2">CGMCC 1.12924</strain>
    </source>
</reference>
<dbReference type="PANTHER" id="PTHR30283:SF4">
    <property type="entry name" value="PEROXIDE STRESS RESISTANCE PROTEIN YAAA"/>
    <property type="match status" value="1"/>
</dbReference>
<dbReference type="RefSeq" id="WP_188440318.1">
    <property type="nucleotide sequence ID" value="NZ_BMGK01000004.1"/>
</dbReference>
<accession>A0A8J2Y8V1</accession>
<comment type="caution">
    <text evidence="2">The sequence shown here is derived from an EMBL/GenBank/DDBJ whole genome shotgun (WGS) entry which is preliminary data.</text>
</comment>
<comment type="similarity">
    <text evidence="1">Belongs to the UPF0246 family.</text>
</comment>
<protein>
    <recommendedName>
        <fullName evidence="1">UPF0246 protein GCM10011312_10810</fullName>
    </recommendedName>
</protein>
<dbReference type="HAMAP" id="MF_00652">
    <property type="entry name" value="UPF0246"/>
    <property type="match status" value="1"/>
</dbReference>
<dbReference type="NCBIfam" id="NF002542">
    <property type="entry name" value="PRK02101.1-3"/>
    <property type="match status" value="1"/>
</dbReference>
<evidence type="ECO:0000313" key="2">
    <source>
        <dbReference type="EMBL" id="GGD88762.1"/>
    </source>
</evidence>
<keyword evidence="3" id="KW-1185">Reference proteome</keyword>
<dbReference type="Pfam" id="PF03883">
    <property type="entry name" value="H2O2_YaaD"/>
    <property type="match status" value="1"/>
</dbReference>
<dbReference type="EMBL" id="BMGK01000004">
    <property type="protein sequence ID" value="GGD88762.1"/>
    <property type="molecule type" value="Genomic_DNA"/>
</dbReference>
<dbReference type="PANTHER" id="PTHR30283">
    <property type="entry name" value="PEROXIDE STRESS RESPONSE PROTEIN YAAA"/>
    <property type="match status" value="1"/>
</dbReference>
<evidence type="ECO:0000313" key="3">
    <source>
        <dbReference type="Proteomes" id="UP000652231"/>
    </source>
</evidence>
<evidence type="ECO:0000256" key="1">
    <source>
        <dbReference type="HAMAP-Rule" id="MF_00652"/>
    </source>
</evidence>
<dbReference type="InterPro" id="IPR005583">
    <property type="entry name" value="YaaA"/>
</dbReference>
<dbReference type="Proteomes" id="UP000652231">
    <property type="component" value="Unassembled WGS sequence"/>
</dbReference>
<reference evidence="2" key="1">
    <citation type="journal article" date="2014" name="Int. J. Syst. Evol. Microbiol.">
        <title>Complete genome sequence of Corynebacterium casei LMG S-19264T (=DSM 44701T), isolated from a smear-ripened cheese.</title>
        <authorList>
            <consortium name="US DOE Joint Genome Institute (JGI-PGF)"/>
            <person name="Walter F."/>
            <person name="Albersmeier A."/>
            <person name="Kalinowski J."/>
            <person name="Ruckert C."/>
        </authorList>
    </citation>
    <scope>NUCLEOTIDE SEQUENCE</scope>
    <source>
        <strain evidence="2">CGMCC 1.12924</strain>
    </source>
</reference>
<name>A0A8J2Y8V1_9FLAO</name>
<dbReference type="GO" id="GO:0005829">
    <property type="term" value="C:cytosol"/>
    <property type="evidence" value="ECO:0007669"/>
    <property type="project" value="TreeGrafter"/>
</dbReference>
<dbReference type="GO" id="GO:0033194">
    <property type="term" value="P:response to hydroperoxide"/>
    <property type="evidence" value="ECO:0007669"/>
    <property type="project" value="TreeGrafter"/>
</dbReference>
<organism evidence="2 3">
    <name type="scientific">Planktosalinus lacus</name>
    <dbReference type="NCBI Taxonomy" id="1526573"/>
    <lineage>
        <taxon>Bacteria</taxon>
        <taxon>Pseudomonadati</taxon>
        <taxon>Bacteroidota</taxon>
        <taxon>Flavobacteriia</taxon>
        <taxon>Flavobacteriales</taxon>
        <taxon>Flavobacteriaceae</taxon>
        <taxon>Planktosalinus</taxon>
    </lineage>
</organism>
<sequence>MKILLSPAKSLDLESKLPISKATQPHFLNEAEKLNAVLEKKSKKQLRELMGISENLAELNFQRYKDFQTPFSKKNARPAVYTFSGDVYIGLDAYTINEANIDSMQERLRILSGLYGVLKPLDLMQPYRLEMGTELKVNQKKNLYEFWGDQVTEFLNKEIKEEEIVLNLASNEYFKVINTKKLKGKLISPVFKDFKNGKLKIISFFAKKARGAMARFIIENDVNSYNDLLKFDVDGYKFSSAETSDEKKPVFIR</sequence>